<dbReference type="GO" id="GO:0005762">
    <property type="term" value="C:mitochondrial large ribosomal subunit"/>
    <property type="evidence" value="ECO:0007669"/>
    <property type="project" value="TreeGrafter"/>
</dbReference>
<evidence type="ECO:0000256" key="8">
    <source>
        <dbReference type="ARBA" id="ARBA00041375"/>
    </source>
</evidence>
<dbReference type="InterPro" id="IPR012677">
    <property type="entry name" value="Nucleotide-bd_a/b_plait_sf"/>
</dbReference>
<evidence type="ECO:0000313" key="11">
    <source>
        <dbReference type="Proteomes" id="UP000494165"/>
    </source>
</evidence>
<comment type="caution">
    <text evidence="10">The sequence shown here is derived from an EMBL/GenBank/DDBJ whole genome shotgun (WGS) entry which is preliminary data.</text>
</comment>
<dbReference type="InterPro" id="IPR013025">
    <property type="entry name" value="Ribosomal_uL23-like"/>
</dbReference>
<evidence type="ECO:0000256" key="2">
    <source>
        <dbReference type="ARBA" id="ARBA00006700"/>
    </source>
</evidence>
<evidence type="ECO:0000313" key="10">
    <source>
        <dbReference type="EMBL" id="CAB3366759.1"/>
    </source>
</evidence>
<comment type="subunit">
    <text evidence="6">Component of the mitochondrial ribosome large subunit (39S) which comprises a 16S rRNA and about 50 distinct proteins.</text>
</comment>
<dbReference type="InterPro" id="IPR012678">
    <property type="entry name" value="Ribosomal_uL23/eL15/eS24_sf"/>
</dbReference>
<dbReference type="EMBL" id="CADEPI010000026">
    <property type="protein sequence ID" value="CAB3366759.1"/>
    <property type="molecule type" value="Genomic_DNA"/>
</dbReference>
<dbReference type="SUPFAM" id="SSF54189">
    <property type="entry name" value="Ribosomal proteins S24e, L23 and L15e"/>
    <property type="match status" value="1"/>
</dbReference>
<dbReference type="Gene3D" id="3.30.70.330">
    <property type="match status" value="1"/>
</dbReference>
<protein>
    <recommendedName>
        <fullName evidence="7">Large ribosomal subunit protein uL23m</fullName>
    </recommendedName>
    <alternativeName>
        <fullName evidence="8">39S ribosomal protein L23, mitochondrial</fullName>
    </alternativeName>
</protein>
<proteinExistence type="inferred from homology"/>
<dbReference type="Proteomes" id="UP000494165">
    <property type="component" value="Unassembled WGS sequence"/>
</dbReference>
<accession>A0A8S1CEY6</accession>
<sequence>MSTRWYPLYQMGNPQLRIFLPNFFMKLVKPKYSEPPNRVTFEVSMGMSRTDVKNYLEKIYKIPVVSVQTRVTPGELKTTAGYVTKEDDYKTAFVVLDKSVNFSFPDLFAAGLKEKEYEKEMKSLEATKREYRKQQERNTNRPGLPGWFSF</sequence>
<comment type="similarity">
    <text evidence="2">Belongs to the universal ribosomal protein uL23 family.</text>
</comment>
<evidence type="ECO:0000256" key="7">
    <source>
        <dbReference type="ARBA" id="ARBA00039977"/>
    </source>
</evidence>
<dbReference type="Pfam" id="PF00276">
    <property type="entry name" value="Ribosomal_L23"/>
    <property type="match status" value="1"/>
</dbReference>
<dbReference type="GO" id="GO:0003735">
    <property type="term" value="F:structural constituent of ribosome"/>
    <property type="evidence" value="ECO:0007669"/>
    <property type="project" value="InterPro"/>
</dbReference>
<organism evidence="10 11">
    <name type="scientific">Cloeon dipterum</name>
    <dbReference type="NCBI Taxonomy" id="197152"/>
    <lineage>
        <taxon>Eukaryota</taxon>
        <taxon>Metazoa</taxon>
        <taxon>Ecdysozoa</taxon>
        <taxon>Arthropoda</taxon>
        <taxon>Hexapoda</taxon>
        <taxon>Insecta</taxon>
        <taxon>Pterygota</taxon>
        <taxon>Palaeoptera</taxon>
        <taxon>Ephemeroptera</taxon>
        <taxon>Pisciforma</taxon>
        <taxon>Baetidae</taxon>
        <taxon>Cloeon</taxon>
    </lineage>
</organism>
<dbReference type="FunFam" id="3.30.70.330:FF:000284">
    <property type="entry name" value="39S ribosomal protein L23, mitochondrial"/>
    <property type="match status" value="1"/>
</dbReference>
<evidence type="ECO:0000256" key="5">
    <source>
        <dbReference type="ARBA" id="ARBA00023274"/>
    </source>
</evidence>
<evidence type="ECO:0000256" key="4">
    <source>
        <dbReference type="ARBA" id="ARBA00023128"/>
    </source>
</evidence>
<feature type="compositionally biased region" description="Basic and acidic residues" evidence="9">
    <location>
        <begin position="128"/>
        <end position="139"/>
    </location>
</feature>
<feature type="region of interest" description="Disordered" evidence="9">
    <location>
        <begin position="128"/>
        <end position="150"/>
    </location>
</feature>
<dbReference type="OrthoDB" id="275582at2759"/>
<keyword evidence="4" id="KW-0496">Mitochondrion</keyword>
<comment type="subcellular location">
    <subcellularLocation>
        <location evidence="1">Mitochondrion</location>
    </subcellularLocation>
</comment>
<evidence type="ECO:0000256" key="9">
    <source>
        <dbReference type="SAM" id="MobiDB-lite"/>
    </source>
</evidence>
<gene>
    <name evidence="10" type="ORF">CLODIP_2_CD16045</name>
</gene>
<dbReference type="GO" id="GO:0032543">
    <property type="term" value="P:mitochondrial translation"/>
    <property type="evidence" value="ECO:0007669"/>
    <property type="project" value="TreeGrafter"/>
</dbReference>
<name>A0A8S1CEY6_9INSE</name>
<dbReference type="PANTHER" id="PTHR12059:SF5">
    <property type="entry name" value="LARGE RIBOSOMAL SUBUNIT PROTEIN UL23M"/>
    <property type="match status" value="1"/>
</dbReference>
<evidence type="ECO:0000256" key="1">
    <source>
        <dbReference type="ARBA" id="ARBA00004173"/>
    </source>
</evidence>
<dbReference type="PANTHER" id="PTHR12059">
    <property type="entry name" value="RIBOSOMAL PROTEIN L23-RELATED"/>
    <property type="match status" value="1"/>
</dbReference>
<evidence type="ECO:0000256" key="6">
    <source>
        <dbReference type="ARBA" id="ARBA00038782"/>
    </source>
</evidence>
<keyword evidence="5" id="KW-0687">Ribonucleoprotein</keyword>
<reference evidence="10 11" key="1">
    <citation type="submission" date="2020-04" db="EMBL/GenBank/DDBJ databases">
        <authorList>
            <person name="Alioto T."/>
            <person name="Alioto T."/>
            <person name="Gomez Garrido J."/>
        </authorList>
    </citation>
    <scope>NUCLEOTIDE SEQUENCE [LARGE SCALE GENOMIC DNA]</scope>
</reference>
<keyword evidence="3" id="KW-0689">Ribosomal protein</keyword>
<evidence type="ECO:0000256" key="3">
    <source>
        <dbReference type="ARBA" id="ARBA00022980"/>
    </source>
</evidence>
<dbReference type="AlphaFoldDB" id="A0A8S1CEY6"/>
<keyword evidence="11" id="KW-1185">Reference proteome</keyword>